<evidence type="ECO:0000313" key="8">
    <source>
        <dbReference type="Proteomes" id="UP000306102"/>
    </source>
</evidence>
<dbReference type="Pfam" id="PF02485">
    <property type="entry name" value="Branch"/>
    <property type="match status" value="1"/>
</dbReference>
<sequence length="441" mass="49041">MQTPPPPPPSATATAGAAKTTTIYILATALFSLLFILSLSSSSTSSSPSSPPPLDPYLFPDKQPQSNPNHRHRLLIRNQRNTTNNLSDPPPPSPPSLAYLISGSNRDSGRILRLLFSVYHPRNHYLLHLDLPASQSDRDFLALTVRSIPVFRAAQNVNVIGKADFAYPKGSSGLSSTLHGASILLRISGNWDWFINLSASDYPLVTQDDLLHILSYLPKDLNFVNHSSYIGWRESRKLKPIIVDPGLYLSERTAMFYATQKRELPDAFRLFMGSSSSVLSREVIEFCILGTDNLPRTLLMYLSNTPSSASVYFPTLLCNSQQFNKTIMNHGLQYASFDTRQEARPLKSKDFHDFIQSGAAFASPFLADDPVLDRIDREILRRIPGKLVPGGWCLGESKNNTCDVWGDADILRPGRGARRLEKLLVKLLSNGTFRSHQCVVE</sequence>
<evidence type="ECO:0000256" key="6">
    <source>
        <dbReference type="SAM" id="MobiDB-lite"/>
    </source>
</evidence>
<dbReference type="Proteomes" id="UP000306102">
    <property type="component" value="Unassembled WGS sequence"/>
</dbReference>
<keyword evidence="5" id="KW-0325">Glycoprotein</keyword>
<dbReference type="AlphaFoldDB" id="A0A4S4DE55"/>
<keyword evidence="8" id="KW-1185">Reference proteome</keyword>
<dbReference type="GO" id="GO:0016020">
    <property type="term" value="C:membrane"/>
    <property type="evidence" value="ECO:0007669"/>
    <property type="project" value="UniProtKB-SubCell"/>
</dbReference>
<evidence type="ECO:0008006" key="9">
    <source>
        <dbReference type="Google" id="ProtNLM"/>
    </source>
</evidence>
<reference evidence="7 8" key="1">
    <citation type="journal article" date="2018" name="Proc. Natl. Acad. Sci. U.S.A.">
        <title>Draft genome sequence of Camellia sinensis var. sinensis provides insights into the evolution of the tea genome and tea quality.</title>
        <authorList>
            <person name="Wei C."/>
            <person name="Yang H."/>
            <person name="Wang S."/>
            <person name="Zhao J."/>
            <person name="Liu C."/>
            <person name="Gao L."/>
            <person name="Xia E."/>
            <person name="Lu Y."/>
            <person name="Tai Y."/>
            <person name="She G."/>
            <person name="Sun J."/>
            <person name="Cao H."/>
            <person name="Tong W."/>
            <person name="Gao Q."/>
            <person name="Li Y."/>
            <person name="Deng W."/>
            <person name="Jiang X."/>
            <person name="Wang W."/>
            <person name="Chen Q."/>
            <person name="Zhang S."/>
            <person name="Li H."/>
            <person name="Wu J."/>
            <person name="Wang P."/>
            <person name="Li P."/>
            <person name="Shi C."/>
            <person name="Zheng F."/>
            <person name="Jian J."/>
            <person name="Huang B."/>
            <person name="Shan D."/>
            <person name="Shi M."/>
            <person name="Fang C."/>
            <person name="Yue Y."/>
            <person name="Li F."/>
            <person name="Li D."/>
            <person name="Wei S."/>
            <person name="Han B."/>
            <person name="Jiang C."/>
            <person name="Yin Y."/>
            <person name="Xia T."/>
            <person name="Zhang Z."/>
            <person name="Bennetzen J.L."/>
            <person name="Zhao S."/>
            <person name="Wan X."/>
        </authorList>
    </citation>
    <scope>NUCLEOTIDE SEQUENCE [LARGE SCALE GENOMIC DNA]</scope>
    <source>
        <strain evidence="8">cv. Shuchazao</strain>
        <tissue evidence="7">Leaf</tissue>
    </source>
</reference>
<keyword evidence="2" id="KW-0328">Glycosyltransferase</keyword>
<accession>A0A4S4DE55</accession>
<evidence type="ECO:0000256" key="3">
    <source>
        <dbReference type="ARBA" id="ARBA00022679"/>
    </source>
</evidence>
<evidence type="ECO:0000313" key="7">
    <source>
        <dbReference type="EMBL" id="THG00958.1"/>
    </source>
</evidence>
<name>A0A4S4DE55_CAMSN</name>
<proteinExistence type="predicted"/>
<gene>
    <name evidence="7" type="ORF">TEA_001361</name>
</gene>
<evidence type="ECO:0000256" key="5">
    <source>
        <dbReference type="ARBA" id="ARBA00023180"/>
    </source>
</evidence>
<dbReference type="PANTHER" id="PTHR45719:SF10">
    <property type="entry name" value="CORE-2_I-BRANCHING BETA-1,6-N-ACETYLGLUCOSAMINYLTRANSFERASE FAMILY PROTEIN"/>
    <property type="match status" value="1"/>
</dbReference>
<evidence type="ECO:0000256" key="4">
    <source>
        <dbReference type="ARBA" id="ARBA00023136"/>
    </source>
</evidence>
<keyword evidence="4" id="KW-0472">Membrane</keyword>
<dbReference type="InterPro" id="IPR044610">
    <property type="entry name" value="GLCAT14A/B/C"/>
</dbReference>
<feature type="region of interest" description="Disordered" evidence="6">
    <location>
        <begin position="44"/>
        <end position="69"/>
    </location>
</feature>
<dbReference type="STRING" id="542762.A0A4S4DE55"/>
<dbReference type="GO" id="GO:0015020">
    <property type="term" value="F:glucuronosyltransferase activity"/>
    <property type="evidence" value="ECO:0007669"/>
    <property type="project" value="InterPro"/>
</dbReference>
<organism evidence="7 8">
    <name type="scientific">Camellia sinensis var. sinensis</name>
    <name type="common">China tea</name>
    <dbReference type="NCBI Taxonomy" id="542762"/>
    <lineage>
        <taxon>Eukaryota</taxon>
        <taxon>Viridiplantae</taxon>
        <taxon>Streptophyta</taxon>
        <taxon>Embryophyta</taxon>
        <taxon>Tracheophyta</taxon>
        <taxon>Spermatophyta</taxon>
        <taxon>Magnoliopsida</taxon>
        <taxon>eudicotyledons</taxon>
        <taxon>Gunneridae</taxon>
        <taxon>Pentapetalae</taxon>
        <taxon>asterids</taxon>
        <taxon>Ericales</taxon>
        <taxon>Theaceae</taxon>
        <taxon>Camellia</taxon>
    </lineage>
</organism>
<keyword evidence="3" id="KW-0808">Transferase</keyword>
<comment type="subcellular location">
    <subcellularLocation>
        <location evidence="1">Membrane</location>
        <topology evidence="1">Single-pass type II membrane protein</topology>
    </subcellularLocation>
</comment>
<evidence type="ECO:0000256" key="2">
    <source>
        <dbReference type="ARBA" id="ARBA00022676"/>
    </source>
</evidence>
<dbReference type="PANTHER" id="PTHR45719">
    <property type="entry name" value="GLYCOSYLTRANSFERASE"/>
    <property type="match status" value="1"/>
</dbReference>
<comment type="caution">
    <text evidence="7">The sequence shown here is derived from an EMBL/GenBank/DDBJ whole genome shotgun (WGS) entry which is preliminary data.</text>
</comment>
<protein>
    <recommendedName>
        <fullName evidence="9">Beta-glucuronosyltransferase GlcAT14A</fullName>
    </recommendedName>
</protein>
<dbReference type="EMBL" id="SDRB02011558">
    <property type="protein sequence ID" value="THG00958.1"/>
    <property type="molecule type" value="Genomic_DNA"/>
</dbReference>
<dbReference type="InterPro" id="IPR003406">
    <property type="entry name" value="Glyco_trans_14"/>
</dbReference>
<evidence type="ECO:0000256" key="1">
    <source>
        <dbReference type="ARBA" id="ARBA00004606"/>
    </source>
</evidence>